<dbReference type="PANTHER" id="PTHR43280:SF34">
    <property type="entry name" value="ARAC-FAMILY TRANSCRIPTIONAL REGULATOR"/>
    <property type="match status" value="1"/>
</dbReference>
<dbReference type="InterPro" id="IPR018060">
    <property type="entry name" value="HTH_AraC"/>
</dbReference>
<organism evidence="7 8">
    <name type="scientific">Chryseobacterium arthrosphaerae</name>
    <dbReference type="NCBI Taxonomy" id="651561"/>
    <lineage>
        <taxon>Bacteria</taxon>
        <taxon>Pseudomonadati</taxon>
        <taxon>Bacteroidota</taxon>
        <taxon>Flavobacteriia</taxon>
        <taxon>Flavobacteriales</taxon>
        <taxon>Weeksellaceae</taxon>
        <taxon>Chryseobacterium group</taxon>
        <taxon>Chryseobacterium</taxon>
    </lineage>
</organism>
<evidence type="ECO:0000256" key="4">
    <source>
        <dbReference type="SAM" id="Phobius"/>
    </source>
</evidence>
<dbReference type="EMBL" id="JAZGJU010000008">
    <property type="protein sequence ID" value="MEE6126815.1"/>
    <property type="molecule type" value="Genomic_DNA"/>
</dbReference>
<keyword evidence="5" id="KW-0732">Signal</keyword>
<proteinExistence type="predicted"/>
<keyword evidence="2" id="KW-0238">DNA-binding</keyword>
<feature type="signal peptide" evidence="5">
    <location>
        <begin position="1"/>
        <end position="22"/>
    </location>
</feature>
<feature type="domain" description="HTH araC/xylS-type" evidence="6">
    <location>
        <begin position="414"/>
        <end position="522"/>
    </location>
</feature>
<keyword evidence="3" id="KW-0804">Transcription</keyword>
<accession>A0ABU7QWC9</accession>
<gene>
    <name evidence="7" type="ORF">V2E39_05355</name>
</gene>
<feature type="transmembrane region" description="Helical" evidence="4">
    <location>
        <begin position="350"/>
        <end position="370"/>
    </location>
</feature>
<dbReference type="RefSeq" id="WP_241310142.1">
    <property type="nucleotide sequence ID" value="NZ_JAKYXJ010000006.1"/>
</dbReference>
<evidence type="ECO:0000256" key="5">
    <source>
        <dbReference type="SAM" id="SignalP"/>
    </source>
</evidence>
<protein>
    <submittedName>
        <fullName evidence="7">Helix-turn-helix domain-containing protein</fullName>
    </submittedName>
</protein>
<evidence type="ECO:0000256" key="2">
    <source>
        <dbReference type="ARBA" id="ARBA00023125"/>
    </source>
</evidence>
<dbReference type="Gene3D" id="1.10.10.60">
    <property type="entry name" value="Homeodomain-like"/>
    <property type="match status" value="2"/>
</dbReference>
<dbReference type="SMART" id="SM00342">
    <property type="entry name" value="HTH_ARAC"/>
    <property type="match status" value="1"/>
</dbReference>
<reference evidence="7 8" key="1">
    <citation type="submission" date="2024-01" db="EMBL/GenBank/DDBJ databases">
        <title>Whole genome of Chryseobacterium arthrosphaerae NNCa 2741.</title>
        <authorList>
            <person name="Boriskina E.V."/>
            <person name="Gordinskaya N.A."/>
            <person name="Kropotov V.S."/>
            <person name="Alekseeva A.E."/>
            <person name="Makhova M.A."/>
            <person name="Kryazhev D.V."/>
            <person name="Shkurkina I.S."/>
        </authorList>
    </citation>
    <scope>NUCLEOTIDE SEQUENCE [LARGE SCALE GENOMIC DNA]</scope>
    <source>
        <strain evidence="7 8">NNCa 2741</strain>
    </source>
</reference>
<name>A0ABU7QWC9_9FLAO</name>
<evidence type="ECO:0000259" key="6">
    <source>
        <dbReference type="PROSITE" id="PS01124"/>
    </source>
</evidence>
<keyword evidence="4" id="KW-1133">Transmembrane helix</keyword>
<keyword evidence="4" id="KW-0472">Membrane</keyword>
<evidence type="ECO:0000313" key="7">
    <source>
        <dbReference type="EMBL" id="MEE6126815.1"/>
    </source>
</evidence>
<dbReference type="InterPro" id="IPR009057">
    <property type="entry name" value="Homeodomain-like_sf"/>
</dbReference>
<dbReference type="PROSITE" id="PS01124">
    <property type="entry name" value="HTH_ARAC_FAMILY_2"/>
    <property type="match status" value="1"/>
</dbReference>
<keyword evidence="4" id="KW-0812">Transmembrane</keyword>
<dbReference type="Proteomes" id="UP001350005">
    <property type="component" value="Unassembled WGS sequence"/>
</dbReference>
<evidence type="ECO:0000256" key="3">
    <source>
        <dbReference type="ARBA" id="ARBA00023163"/>
    </source>
</evidence>
<dbReference type="SUPFAM" id="SSF46689">
    <property type="entry name" value="Homeodomain-like"/>
    <property type="match status" value="1"/>
</dbReference>
<comment type="caution">
    <text evidence="7">The sequence shown here is derived from an EMBL/GenBank/DDBJ whole genome shotgun (WGS) entry which is preliminary data.</text>
</comment>
<evidence type="ECO:0000256" key="1">
    <source>
        <dbReference type="ARBA" id="ARBA00023015"/>
    </source>
</evidence>
<dbReference type="Gene3D" id="1.25.40.10">
    <property type="entry name" value="Tetratricopeptide repeat domain"/>
    <property type="match status" value="1"/>
</dbReference>
<keyword evidence="8" id="KW-1185">Reference proteome</keyword>
<feature type="chain" id="PRO_5045176521" evidence="5">
    <location>
        <begin position="23"/>
        <end position="533"/>
    </location>
</feature>
<sequence>MIKSFSLISFLLPLFIFHPLPAQDIRSKEKQLMKQYDLIEYNDVGKITNMDDIRQMIHKSKEINFRSGELRGLILLQRNALRRGNYSLSEKYGDEAEKLAQEENDNYSLSLIHLNKACAAVDLGLQPEARMLLEDTTYADRIENKTDKDLYYANAYMLLAGVFSRINAKDSMVYYTQKSLNRLKSIPSSGLTAYQEIRCYYLTIFQLMNMGIAYAYHPQKPRPGLAEKYFQKALGYSVTHPQYFKLCDIEVYEAVSYFYFTQKDYHKSIGYSRKVLELEKVKKKPQERLSAYDIIKDSYNALGNSEEELTYLKLYTHLNDSINKAQNISVINQSRKKINTFRDVYSRNRLAIIITAAVIIFMIIAVSWKYNKKRADEYRKKYNELIHELYQNNPGPEDENKDHLTTCISSETEKRILKKLETFENSEKFLKKGINIAYLSNLLSTNPKYLSEVIRNNKSQNFNAYINSLRINYIVHNLYNDPKYREYKISYLAEECGYASSQVFVIAFKKEKGVTPSYFINELNSHHSAASDI</sequence>
<keyword evidence="1" id="KW-0805">Transcription regulation</keyword>
<dbReference type="Pfam" id="PF12833">
    <property type="entry name" value="HTH_18"/>
    <property type="match status" value="1"/>
</dbReference>
<evidence type="ECO:0000313" key="8">
    <source>
        <dbReference type="Proteomes" id="UP001350005"/>
    </source>
</evidence>
<dbReference type="PANTHER" id="PTHR43280">
    <property type="entry name" value="ARAC-FAMILY TRANSCRIPTIONAL REGULATOR"/>
    <property type="match status" value="1"/>
</dbReference>
<dbReference type="InterPro" id="IPR011990">
    <property type="entry name" value="TPR-like_helical_dom_sf"/>
</dbReference>